<evidence type="ECO:0000313" key="2">
    <source>
        <dbReference type="EMBL" id="PJJ79440.1"/>
    </source>
</evidence>
<dbReference type="Pfam" id="PF13673">
    <property type="entry name" value="Acetyltransf_10"/>
    <property type="match status" value="1"/>
</dbReference>
<dbReference type="EMBL" id="PGFJ01000002">
    <property type="protein sequence ID" value="PJJ79440.1"/>
    <property type="molecule type" value="Genomic_DNA"/>
</dbReference>
<dbReference type="OrthoDB" id="2352823at2"/>
<comment type="caution">
    <text evidence="2">The sequence shown here is derived from an EMBL/GenBank/DDBJ whole genome shotgun (WGS) entry which is preliminary data.</text>
</comment>
<keyword evidence="2" id="KW-0808">Transferase</keyword>
<keyword evidence="3" id="KW-1185">Reference proteome</keyword>
<dbReference type="AlphaFoldDB" id="A0A2H9VM72"/>
<dbReference type="InterPro" id="IPR016181">
    <property type="entry name" value="Acyl_CoA_acyltransferase"/>
</dbReference>
<dbReference type="InterPro" id="IPR000182">
    <property type="entry name" value="GNAT_dom"/>
</dbReference>
<organism evidence="2 3">
    <name type="scientific">Mucilaginibacter auburnensis</name>
    <dbReference type="NCBI Taxonomy" id="1457233"/>
    <lineage>
        <taxon>Bacteria</taxon>
        <taxon>Pseudomonadati</taxon>
        <taxon>Bacteroidota</taxon>
        <taxon>Sphingobacteriia</taxon>
        <taxon>Sphingobacteriales</taxon>
        <taxon>Sphingobacteriaceae</taxon>
        <taxon>Mucilaginibacter</taxon>
    </lineage>
</organism>
<evidence type="ECO:0000313" key="3">
    <source>
        <dbReference type="Proteomes" id="UP000242687"/>
    </source>
</evidence>
<dbReference type="SUPFAM" id="SSF55729">
    <property type="entry name" value="Acyl-CoA N-acyltransferases (Nat)"/>
    <property type="match status" value="1"/>
</dbReference>
<reference evidence="2 3" key="1">
    <citation type="submission" date="2017-11" db="EMBL/GenBank/DDBJ databases">
        <title>Genomic Encyclopedia of Archaeal and Bacterial Type Strains, Phase II (KMG-II): From Individual Species to Whole Genera.</title>
        <authorList>
            <person name="Goeker M."/>
        </authorList>
    </citation>
    <scope>NUCLEOTIDE SEQUENCE [LARGE SCALE GENOMIC DNA]</scope>
    <source>
        <strain evidence="2 3">DSM 28175</strain>
    </source>
</reference>
<proteinExistence type="predicted"/>
<accession>A0A2H9VM72</accession>
<feature type="domain" description="N-acetyltransferase" evidence="1">
    <location>
        <begin position="1"/>
        <end position="143"/>
    </location>
</feature>
<dbReference type="GO" id="GO:0016747">
    <property type="term" value="F:acyltransferase activity, transferring groups other than amino-acyl groups"/>
    <property type="evidence" value="ECO:0007669"/>
    <property type="project" value="InterPro"/>
</dbReference>
<dbReference type="RefSeq" id="WP_100341778.1">
    <property type="nucleotide sequence ID" value="NZ_PGFJ01000002.1"/>
</dbReference>
<protein>
    <submittedName>
        <fullName evidence="2">Acetyltransferase (GNAT) family protein</fullName>
    </submittedName>
</protein>
<gene>
    <name evidence="2" type="ORF">CLV57_2574</name>
</gene>
<sequence length="143" mass="16317">MIKFIKVEEALPLRNVVLREGKLTPDECRFPSDNLPGNFHLGYFDNEQLICIASFHPQSYGEYTGLGYQLRGMATADGYRGKAIGYQLVDFAKLHLQKINASYVWCNARQVAVRFYERLGFEIVSDQFEVPGIGPHYAMYAKL</sequence>
<dbReference type="PROSITE" id="PS51186">
    <property type="entry name" value="GNAT"/>
    <property type="match status" value="1"/>
</dbReference>
<evidence type="ECO:0000259" key="1">
    <source>
        <dbReference type="PROSITE" id="PS51186"/>
    </source>
</evidence>
<dbReference type="Proteomes" id="UP000242687">
    <property type="component" value="Unassembled WGS sequence"/>
</dbReference>
<dbReference type="Gene3D" id="3.40.630.30">
    <property type="match status" value="1"/>
</dbReference>
<name>A0A2H9VM72_9SPHI</name>